<evidence type="ECO:0000256" key="5">
    <source>
        <dbReference type="ARBA" id="ARBA00022989"/>
    </source>
</evidence>
<keyword evidence="4 8" id="KW-0812">Transmembrane</keyword>
<proteinExistence type="predicted"/>
<comment type="subcellular location">
    <subcellularLocation>
        <location evidence="1">Cell membrane</location>
        <topology evidence="1">Multi-pass membrane protein</topology>
    </subcellularLocation>
</comment>
<evidence type="ECO:0000256" key="1">
    <source>
        <dbReference type="ARBA" id="ARBA00004651"/>
    </source>
</evidence>
<evidence type="ECO:0000256" key="6">
    <source>
        <dbReference type="ARBA" id="ARBA00023065"/>
    </source>
</evidence>
<feature type="transmembrane region" description="Helical" evidence="8">
    <location>
        <begin position="6"/>
        <end position="29"/>
    </location>
</feature>
<evidence type="ECO:0000256" key="3">
    <source>
        <dbReference type="ARBA" id="ARBA00022475"/>
    </source>
</evidence>
<keyword evidence="10" id="KW-1185">Reference proteome</keyword>
<feature type="transmembrane region" description="Helical" evidence="8">
    <location>
        <begin position="130"/>
        <end position="148"/>
    </location>
</feature>
<feature type="transmembrane region" description="Helical" evidence="8">
    <location>
        <begin position="192"/>
        <end position="210"/>
    </location>
</feature>
<dbReference type="Proteomes" id="UP000005017">
    <property type="component" value="Unassembled WGS sequence"/>
</dbReference>
<protein>
    <submittedName>
        <fullName evidence="9">Potassium uptake protein, TrkH family</fullName>
    </submittedName>
</protein>
<dbReference type="STRING" id="679192.HMPREF9013_1038"/>
<feature type="transmembrane region" description="Helical" evidence="8">
    <location>
        <begin position="306"/>
        <end position="325"/>
    </location>
</feature>
<dbReference type="eggNOG" id="COG0168">
    <property type="taxonomic scope" value="Bacteria"/>
</dbReference>
<dbReference type="EMBL" id="ADFR01000002">
    <property type="protein sequence ID" value="EFC06330.1"/>
    <property type="molecule type" value="Genomic_DNA"/>
</dbReference>
<evidence type="ECO:0000256" key="2">
    <source>
        <dbReference type="ARBA" id="ARBA00022448"/>
    </source>
</evidence>
<keyword evidence="6" id="KW-0406">Ion transport</keyword>
<dbReference type="Pfam" id="PF02386">
    <property type="entry name" value="TrkH"/>
    <property type="match status" value="1"/>
</dbReference>
<keyword evidence="7 8" id="KW-0472">Membrane</keyword>
<keyword evidence="2" id="KW-0813">Transport</keyword>
<evidence type="ECO:0000256" key="7">
    <source>
        <dbReference type="ARBA" id="ARBA00023136"/>
    </source>
</evidence>
<dbReference type="PANTHER" id="PTHR32024:SF1">
    <property type="entry name" value="KTR SYSTEM POTASSIUM UPTAKE PROTEIN B"/>
    <property type="match status" value="1"/>
</dbReference>
<feature type="transmembrane region" description="Helical" evidence="8">
    <location>
        <begin position="402"/>
        <end position="423"/>
    </location>
</feature>
<dbReference type="InterPro" id="IPR003445">
    <property type="entry name" value="Cat_transpt"/>
</dbReference>
<dbReference type="RefSeq" id="WP_006626675.1">
    <property type="nucleotide sequence ID" value="NZ_ADFR01000002.1"/>
</dbReference>
<name>D2MMQ4_9FIRM</name>
<dbReference type="GO" id="GO:0030001">
    <property type="term" value="P:metal ion transport"/>
    <property type="evidence" value="ECO:0007669"/>
    <property type="project" value="UniProtKB-ARBA"/>
</dbReference>
<feature type="transmembrane region" description="Helical" evidence="8">
    <location>
        <begin position="231"/>
        <end position="249"/>
    </location>
</feature>
<dbReference type="AlphaFoldDB" id="D2MMQ4"/>
<accession>D2MMQ4</accession>
<comment type="caution">
    <text evidence="9">The sequence shown here is derived from an EMBL/GenBank/DDBJ whole genome shotgun (WGS) entry which is preliminary data.</text>
</comment>
<evidence type="ECO:0000256" key="8">
    <source>
        <dbReference type="SAM" id="Phobius"/>
    </source>
</evidence>
<evidence type="ECO:0000313" key="9">
    <source>
        <dbReference type="EMBL" id="EFC06330.1"/>
    </source>
</evidence>
<evidence type="ECO:0000256" key="4">
    <source>
        <dbReference type="ARBA" id="ARBA00022692"/>
    </source>
</evidence>
<dbReference type="GO" id="GO:0008324">
    <property type="term" value="F:monoatomic cation transmembrane transporter activity"/>
    <property type="evidence" value="ECO:0007669"/>
    <property type="project" value="InterPro"/>
</dbReference>
<organism evidence="9 10">
    <name type="scientific">Bulleidia extructa W1219</name>
    <dbReference type="NCBI Taxonomy" id="679192"/>
    <lineage>
        <taxon>Bacteria</taxon>
        <taxon>Bacillati</taxon>
        <taxon>Bacillota</taxon>
        <taxon>Erysipelotrichia</taxon>
        <taxon>Erysipelotrichales</taxon>
        <taxon>Erysipelotrichaceae</taxon>
        <taxon>Bulleidia</taxon>
    </lineage>
</organism>
<keyword evidence="5 8" id="KW-1133">Transmembrane helix</keyword>
<feature type="transmembrane region" description="Helical" evidence="8">
    <location>
        <begin position="371"/>
        <end position="390"/>
    </location>
</feature>
<dbReference type="GO" id="GO:0005886">
    <property type="term" value="C:plasma membrane"/>
    <property type="evidence" value="ECO:0007669"/>
    <property type="project" value="UniProtKB-SubCell"/>
</dbReference>
<feature type="transmembrane region" description="Helical" evidence="8">
    <location>
        <begin position="346"/>
        <end position="365"/>
    </location>
</feature>
<sequence>MKKLKLSSFQVILLGFLGLILAGALLLMLPISSQKGVWTPFLEALFTSTSASCVTGLVVHDTGTYWSLFGQMIILLLIQIGGLGIITALTAFSLGAHRHITLNQRKLLVDSVSAPYLGGIVRFIKMIFKITFGIEAIFACVLAFQFIPEFGLLKGIWFSIFHSISAFCNAGFDLLGTANHLYPSLTSYVGNPLVSLSITFLIILGGLSFMTYEDFHIHHFHFKKYRLQTKVILVTTFFLLFIPTLYFFLSQFQNLPIKERLLASIFQAVTPRTAGFNTVDFTTLSENSLLIISILMVIGGAPGSTAGGMKVTTFAIMLISSLAIFRQKDRCEAFGRTIPNTIVKNAATIFMLYISACIISALIIAQLENIPIIQTIFETASAIGTVGLTVGITPTLGIASRCILIFLMFMGRIGGVTLMISVFPNVNKNRGKLVEEHIVVG</sequence>
<reference evidence="10" key="1">
    <citation type="submission" date="2009-12" db="EMBL/GenBank/DDBJ databases">
        <title>Sequence of Clostridiales genomosp. BVAB3 str. UPII9-5.</title>
        <authorList>
            <person name="Madupu R."/>
            <person name="Durkin A.S."/>
            <person name="Torralba M."/>
            <person name="Methe B."/>
            <person name="Sutton G.G."/>
            <person name="Strausberg R.L."/>
            <person name="Nelson K.E."/>
        </authorList>
    </citation>
    <scope>NUCLEOTIDE SEQUENCE [LARGE SCALE GENOMIC DNA]</scope>
    <source>
        <strain evidence="10">W1219</strain>
    </source>
</reference>
<gene>
    <name evidence="9" type="ORF">HMPREF9013_1038</name>
</gene>
<dbReference type="PANTHER" id="PTHR32024">
    <property type="entry name" value="TRK SYSTEM POTASSIUM UPTAKE PROTEIN TRKG-RELATED"/>
    <property type="match status" value="1"/>
</dbReference>
<dbReference type="OrthoDB" id="9810952at2"/>
<keyword evidence="3" id="KW-1003">Cell membrane</keyword>
<evidence type="ECO:0000313" key="10">
    <source>
        <dbReference type="Proteomes" id="UP000005017"/>
    </source>
</evidence>
<feature type="transmembrane region" description="Helical" evidence="8">
    <location>
        <begin position="72"/>
        <end position="95"/>
    </location>
</feature>